<feature type="region of interest" description="Disordered" evidence="1">
    <location>
        <begin position="1"/>
        <end position="41"/>
    </location>
</feature>
<dbReference type="Proteomes" id="UP000265566">
    <property type="component" value="Chromosome 8"/>
</dbReference>
<feature type="compositionally biased region" description="Polar residues" evidence="1">
    <location>
        <begin position="1"/>
        <end position="15"/>
    </location>
</feature>
<dbReference type="AlphaFoldDB" id="A0A396GC69"/>
<proteinExistence type="predicted"/>
<evidence type="ECO:0000256" key="1">
    <source>
        <dbReference type="SAM" id="MobiDB-lite"/>
    </source>
</evidence>
<dbReference type="Gramene" id="rna45151">
    <property type="protein sequence ID" value="RHN39152.1"/>
    <property type="gene ID" value="gene45151"/>
</dbReference>
<dbReference type="EMBL" id="PSQE01000008">
    <property type="protein sequence ID" value="RHN39152.1"/>
    <property type="molecule type" value="Genomic_DNA"/>
</dbReference>
<comment type="caution">
    <text evidence="2">The sequence shown here is derived from an EMBL/GenBank/DDBJ whole genome shotgun (WGS) entry which is preliminary data.</text>
</comment>
<evidence type="ECO:0000313" key="2">
    <source>
        <dbReference type="EMBL" id="RHN39152.1"/>
    </source>
</evidence>
<protein>
    <submittedName>
        <fullName evidence="2">Uncharacterized protein</fullName>
    </submittedName>
</protein>
<accession>A0A396GC69</accession>
<gene>
    <name evidence="2" type="ORF">MtrunA17_Chr8g0340791</name>
</gene>
<organism evidence="2">
    <name type="scientific">Medicago truncatula</name>
    <name type="common">Barrel medic</name>
    <name type="synonym">Medicago tribuloides</name>
    <dbReference type="NCBI Taxonomy" id="3880"/>
    <lineage>
        <taxon>Eukaryota</taxon>
        <taxon>Viridiplantae</taxon>
        <taxon>Streptophyta</taxon>
        <taxon>Embryophyta</taxon>
        <taxon>Tracheophyta</taxon>
        <taxon>Spermatophyta</taxon>
        <taxon>Magnoliopsida</taxon>
        <taxon>eudicotyledons</taxon>
        <taxon>Gunneridae</taxon>
        <taxon>Pentapetalae</taxon>
        <taxon>rosids</taxon>
        <taxon>fabids</taxon>
        <taxon>Fabales</taxon>
        <taxon>Fabaceae</taxon>
        <taxon>Papilionoideae</taxon>
        <taxon>50 kb inversion clade</taxon>
        <taxon>NPAAA clade</taxon>
        <taxon>Hologalegina</taxon>
        <taxon>IRL clade</taxon>
        <taxon>Trifolieae</taxon>
        <taxon>Medicago</taxon>
    </lineage>
</organism>
<name>A0A396GC69_MEDTR</name>
<reference evidence="2" key="1">
    <citation type="journal article" date="2018" name="Nat. Plants">
        <title>Whole-genome landscape of Medicago truncatula symbiotic genes.</title>
        <authorList>
            <person name="Pecrix Y."/>
            <person name="Gamas P."/>
            <person name="Carrere S."/>
        </authorList>
    </citation>
    <scope>NUCLEOTIDE SEQUENCE</scope>
    <source>
        <tissue evidence="2">Leaves</tissue>
    </source>
</reference>
<sequence length="41" mass="4319">MNKENLNSKGKSSHGSALKHINGAASVSRGTEITMSMSTKK</sequence>
<feature type="compositionally biased region" description="Polar residues" evidence="1">
    <location>
        <begin position="28"/>
        <end position="41"/>
    </location>
</feature>